<dbReference type="RefSeq" id="WP_125227807.1">
    <property type="nucleotide sequence ID" value="NZ_RQYT01000013.1"/>
</dbReference>
<dbReference type="NCBIfam" id="TIGR03089">
    <property type="entry name" value="TIGR03089 family protein"/>
    <property type="match status" value="1"/>
</dbReference>
<name>A0A3P1WST0_9ACTN</name>
<evidence type="ECO:0008006" key="3">
    <source>
        <dbReference type="Google" id="ProtNLM"/>
    </source>
</evidence>
<dbReference type="EMBL" id="RQYT01000013">
    <property type="protein sequence ID" value="RRD49682.1"/>
    <property type="molecule type" value="Genomic_DNA"/>
</dbReference>
<dbReference type="InterPro" id="IPR017523">
    <property type="entry name" value="Rv3268"/>
</dbReference>
<evidence type="ECO:0000313" key="1">
    <source>
        <dbReference type="EMBL" id="RRD49682.1"/>
    </source>
</evidence>
<comment type="caution">
    <text evidence="1">The sequence shown here is derived from an EMBL/GenBank/DDBJ whole genome shotgun (WGS) entry which is preliminary data.</text>
</comment>
<dbReference type="OrthoDB" id="3396763at2"/>
<protein>
    <recommendedName>
        <fullName evidence="3">TIGR03089 family protein</fullName>
    </recommendedName>
</protein>
<gene>
    <name evidence="1" type="ORF">EII35_07290</name>
</gene>
<evidence type="ECO:0000313" key="2">
    <source>
        <dbReference type="Proteomes" id="UP000280935"/>
    </source>
</evidence>
<proteinExistence type="predicted"/>
<accession>A0A3P1WST0</accession>
<sequence length="217" mass="22790">MLFADALRALPASHPLLVHYDEEAASRVELSAVTFRNWVDKTANLMDGLGIGPGDEVQVELAATHPGHWATWVVCAAVWQRGAAISSRPGDLAVVASDSATRGPQTVVCSLHPLGLRLPEPPPGTVDLADALGEPDLHLAEPLTGDMPAWDDLDHRQVAEVPPRSSRSVFHDPQGGWEGIAQLLVAPVLGGGGTVSVTGGDATRARHIAAQERGVLV</sequence>
<organism evidence="1 2">
    <name type="scientific">Arachnia propionica</name>
    <dbReference type="NCBI Taxonomy" id="1750"/>
    <lineage>
        <taxon>Bacteria</taxon>
        <taxon>Bacillati</taxon>
        <taxon>Actinomycetota</taxon>
        <taxon>Actinomycetes</taxon>
        <taxon>Propionibacteriales</taxon>
        <taxon>Propionibacteriaceae</taxon>
        <taxon>Arachnia</taxon>
    </lineage>
</organism>
<dbReference type="AlphaFoldDB" id="A0A3P1WST0"/>
<dbReference type="SUPFAM" id="SSF56801">
    <property type="entry name" value="Acetyl-CoA synthetase-like"/>
    <property type="match status" value="1"/>
</dbReference>
<reference evidence="1 2" key="1">
    <citation type="submission" date="2018-11" db="EMBL/GenBank/DDBJ databases">
        <title>Genomes From Bacteria Associated with the Canine Oral Cavity: a Test Case for Automated Genome-Based Taxonomic Assignment.</title>
        <authorList>
            <person name="Coil D.A."/>
            <person name="Jospin G."/>
            <person name="Darling A.E."/>
            <person name="Wallis C."/>
            <person name="Davis I.J."/>
            <person name="Harris S."/>
            <person name="Eisen J.A."/>
            <person name="Holcombe L.J."/>
            <person name="O'Flynn C."/>
        </authorList>
    </citation>
    <scope>NUCLEOTIDE SEQUENCE [LARGE SCALE GENOMIC DNA]</scope>
    <source>
        <strain evidence="1 2">OH2822_COT-296</strain>
    </source>
</reference>
<dbReference type="Proteomes" id="UP000280935">
    <property type="component" value="Unassembled WGS sequence"/>
</dbReference>